<dbReference type="InterPro" id="IPR016137">
    <property type="entry name" value="RGS"/>
</dbReference>
<feature type="transmembrane region" description="Helical" evidence="1">
    <location>
        <begin position="220"/>
        <end position="238"/>
    </location>
</feature>
<sequence length="581" mass="68497">MNSTTSRTNFPNEWDKNNEGAKELYDMCYEYVENPKDLEDMSGTSPFFIIFGFVIFIYIITVNIWLLCYYKSYIFNRQCVKYYLCMIFGTLVLFIDAYILEIYYGSYPCFVHHFFTSIGYPTYFFSIGFIIIKYYKYYYKSQIAYFNSFLKYSEDNQNNIMEKKFIFKKLYTNINSKQVLNTLVIINIFSIIYSIIIYFVDPWIKEYGFCSLKTAYLPQVLEFVVFMFLFLPLALIEALKFDDKFKMKKIIILLVILNIIYGFGFFSGSQLNKFNCSKLIQYIPPGFFVILSCFTSTNLLSETMLKDIIHLNNRNKILKATYEGMIEMLKDKVLFREFGEFCRNENCVENIIFVQEYWRYKKLFNKNEKICDQSDISSIILRNNEQSILKSNRESLTTKSSRELSVSKTFADTSTRKCSSELSGSFNKNESTPVQVLRRESTISKSSFDLKTNLMTRLTRTNSIAGASSVISSIFLNDKNESKTYLSVIKKQAKDFYESFIGINAIYEINIQNCITKKIKEKLIILSDDENYDMTTEEKIESYSFLFDKAYEEVTNNMYFNSYSNYCHQKLKTKNKKIINK</sequence>
<evidence type="ECO:0000259" key="2">
    <source>
        <dbReference type="PROSITE" id="PS50132"/>
    </source>
</evidence>
<dbReference type="Gene3D" id="1.10.167.10">
    <property type="entry name" value="Regulator of G-protein Signalling 4, domain 2"/>
    <property type="match status" value="2"/>
</dbReference>
<dbReference type="EMBL" id="MCFH01000051">
    <property type="protein sequence ID" value="ORX43668.1"/>
    <property type="molecule type" value="Genomic_DNA"/>
</dbReference>
<feature type="transmembrane region" description="Helical" evidence="1">
    <location>
        <begin position="110"/>
        <end position="132"/>
    </location>
</feature>
<dbReference type="SUPFAM" id="SSF48097">
    <property type="entry name" value="Regulator of G-protein signaling, RGS"/>
    <property type="match status" value="1"/>
</dbReference>
<proteinExistence type="predicted"/>
<dbReference type="PROSITE" id="PS50132">
    <property type="entry name" value="RGS"/>
    <property type="match status" value="1"/>
</dbReference>
<feature type="transmembrane region" description="Helical" evidence="1">
    <location>
        <begin position="179"/>
        <end position="200"/>
    </location>
</feature>
<organism evidence="3 4">
    <name type="scientific">Piromyces finnis</name>
    <dbReference type="NCBI Taxonomy" id="1754191"/>
    <lineage>
        <taxon>Eukaryota</taxon>
        <taxon>Fungi</taxon>
        <taxon>Fungi incertae sedis</taxon>
        <taxon>Chytridiomycota</taxon>
        <taxon>Chytridiomycota incertae sedis</taxon>
        <taxon>Neocallimastigomycetes</taxon>
        <taxon>Neocallimastigales</taxon>
        <taxon>Neocallimastigaceae</taxon>
        <taxon>Piromyces</taxon>
    </lineage>
</organism>
<accession>A0A1Y1UZ32</accession>
<gene>
    <name evidence="3" type="ORF">BCR36DRAFT_360904</name>
</gene>
<protein>
    <recommendedName>
        <fullName evidence="2">RGS domain-containing protein</fullName>
    </recommendedName>
</protein>
<keyword evidence="4" id="KW-1185">Reference proteome</keyword>
<dbReference type="InterPro" id="IPR044926">
    <property type="entry name" value="RGS_subdomain_2"/>
</dbReference>
<evidence type="ECO:0000313" key="3">
    <source>
        <dbReference type="EMBL" id="ORX43668.1"/>
    </source>
</evidence>
<keyword evidence="1" id="KW-0812">Transmembrane</keyword>
<keyword evidence="1" id="KW-0472">Membrane</keyword>
<feature type="domain" description="RGS" evidence="2">
    <location>
        <begin position="327"/>
        <end position="369"/>
    </location>
</feature>
<reference evidence="3 4" key="1">
    <citation type="submission" date="2016-08" db="EMBL/GenBank/DDBJ databases">
        <title>Genomes of anaerobic fungi encode conserved fungal cellulosomes for biomass hydrolysis.</title>
        <authorList>
            <consortium name="DOE Joint Genome Institute"/>
            <person name="Haitjema C.H."/>
            <person name="Gilmore S.P."/>
            <person name="Henske J.K."/>
            <person name="Solomon K.V."/>
            <person name="De Groot R."/>
            <person name="Kuo A."/>
            <person name="Mondo S.J."/>
            <person name="Salamov A.A."/>
            <person name="Labutti K."/>
            <person name="Zhao Z."/>
            <person name="Chiniquy J."/>
            <person name="Barry K."/>
            <person name="Brewer H.M."/>
            <person name="Purvine S.O."/>
            <person name="Wright A.T."/>
            <person name="Boxma B."/>
            <person name="Van Alen T."/>
            <person name="Hackstein J.H."/>
            <person name="Baker S.E."/>
            <person name="Grigoriev I.V."/>
            <person name="O'Malley M.A."/>
        </authorList>
    </citation>
    <scope>NUCLEOTIDE SEQUENCE [LARGE SCALE GENOMIC DNA]</scope>
    <source>
        <strain evidence="4">finn</strain>
    </source>
</reference>
<name>A0A1Y1UZ32_9FUNG</name>
<keyword evidence="1" id="KW-1133">Transmembrane helix</keyword>
<evidence type="ECO:0000313" key="4">
    <source>
        <dbReference type="Proteomes" id="UP000193719"/>
    </source>
</evidence>
<comment type="caution">
    <text evidence="3">The sequence shown here is derived from an EMBL/GenBank/DDBJ whole genome shotgun (WGS) entry which is preliminary data.</text>
</comment>
<feature type="transmembrane region" description="Helical" evidence="1">
    <location>
        <begin position="82"/>
        <end position="104"/>
    </location>
</feature>
<feature type="transmembrane region" description="Helical" evidence="1">
    <location>
        <begin position="250"/>
        <end position="267"/>
    </location>
</feature>
<reference evidence="3 4" key="2">
    <citation type="submission" date="2016-08" db="EMBL/GenBank/DDBJ databases">
        <title>Pervasive Adenine N6-methylation of Active Genes in Fungi.</title>
        <authorList>
            <consortium name="DOE Joint Genome Institute"/>
            <person name="Mondo S.J."/>
            <person name="Dannebaum R.O."/>
            <person name="Kuo R.C."/>
            <person name="Labutti K."/>
            <person name="Haridas S."/>
            <person name="Kuo A."/>
            <person name="Salamov A."/>
            <person name="Ahrendt S.R."/>
            <person name="Lipzen A."/>
            <person name="Sullivan W."/>
            <person name="Andreopoulos W.B."/>
            <person name="Clum A."/>
            <person name="Lindquist E."/>
            <person name="Daum C."/>
            <person name="Ramamoorthy G.K."/>
            <person name="Gryganskyi A."/>
            <person name="Culley D."/>
            <person name="Magnuson J.K."/>
            <person name="James T.Y."/>
            <person name="O'Malley M.A."/>
            <person name="Stajich J.E."/>
            <person name="Spatafora J.W."/>
            <person name="Visel A."/>
            <person name="Grigoriev I.V."/>
        </authorList>
    </citation>
    <scope>NUCLEOTIDE SEQUENCE [LARGE SCALE GENOMIC DNA]</scope>
    <source>
        <strain evidence="4">finn</strain>
    </source>
</reference>
<dbReference type="Proteomes" id="UP000193719">
    <property type="component" value="Unassembled WGS sequence"/>
</dbReference>
<dbReference type="OrthoDB" id="2146431at2759"/>
<dbReference type="InterPro" id="IPR036305">
    <property type="entry name" value="RGS_sf"/>
</dbReference>
<feature type="transmembrane region" description="Helical" evidence="1">
    <location>
        <begin position="279"/>
        <end position="300"/>
    </location>
</feature>
<dbReference type="AlphaFoldDB" id="A0A1Y1UZ32"/>
<feature type="transmembrane region" description="Helical" evidence="1">
    <location>
        <begin position="47"/>
        <end position="70"/>
    </location>
</feature>
<evidence type="ECO:0000256" key="1">
    <source>
        <dbReference type="SAM" id="Phobius"/>
    </source>
</evidence>